<evidence type="ECO:0000256" key="1">
    <source>
        <dbReference type="SAM" id="Phobius"/>
    </source>
</evidence>
<feature type="transmembrane region" description="Helical" evidence="1">
    <location>
        <begin position="157"/>
        <end position="179"/>
    </location>
</feature>
<feature type="transmembrane region" description="Helical" evidence="1">
    <location>
        <begin position="185"/>
        <end position="209"/>
    </location>
</feature>
<feature type="transmembrane region" description="Helical" evidence="1">
    <location>
        <begin position="62"/>
        <end position="80"/>
    </location>
</feature>
<name>A0A4R8DFT7_9BACT</name>
<feature type="transmembrane region" description="Helical" evidence="1">
    <location>
        <begin position="126"/>
        <end position="145"/>
    </location>
</feature>
<evidence type="ECO:0000313" key="3">
    <source>
        <dbReference type="Proteomes" id="UP000294498"/>
    </source>
</evidence>
<organism evidence="2 3">
    <name type="scientific">Dinghuibacter silviterrae</name>
    <dbReference type="NCBI Taxonomy" id="1539049"/>
    <lineage>
        <taxon>Bacteria</taxon>
        <taxon>Pseudomonadati</taxon>
        <taxon>Bacteroidota</taxon>
        <taxon>Chitinophagia</taxon>
        <taxon>Chitinophagales</taxon>
        <taxon>Chitinophagaceae</taxon>
        <taxon>Dinghuibacter</taxon>
    </lineage>
</organism>
<dbReference type="OrthoDB" id="651989at2"/>
<feature type="transmembrane region" description="Helical" evidence="1">
    <location>
        <begin position="6"/>
        <end position="25"/>
    </location>
</feature>
<comment type="caution">
    <text evidence="2">The sequence shown here is derived from an EMBL/GenBank/DDBJ whole genome shotgun (WGS) entry which is preliminary data.</text>
</comment>
<dbReference type="EMBL" id="SODV01000002">
    <property type="protein sequence ID" value="TDW96104.1"/>
    <property type="molecule type" value="Genomic_DNA"/>
</dbReference>
<keyword evidence="3" id="KW-1185">Reference proteome</keyword>
<reference evidence="2 3" key="1">
    <citation type="submission" date="2019-03" db="EMBL/GenBank/DDBJ databases">
        <title>Genomic Encyclopedia of Type Strains, Phase IV (KMG-IV): sequencing the most valuable type-strain genomes for metagenomic binning, comparative biology and taxonomic classification.</title>
        <authorList>
            <person name="Goeker M."/>
        </authorList>
    </citation>
    <scope>NUCLEOTIDE SEQUENCE [LARGE SCALE GENOMIC DNA]</scope>
    <source>
        <strain evidence="2 3">DSM 100059</strain>
    </source>
</reference>
<proteinExistence type="predicted"/>
<keyword evidence="1" id="KW-0812">Transmembrane</keyword>
<dbReference type="RefSeq" id="WP_133996077.1">
    <property type="nucleotide sequence ID" value="NZ_SODV01000002.1"/>
</dbReference>
<feature type="transmembrane region" description="Helical" evidence="1">
    <location>
        <begin position="37"/>
        <end position="56"/>
    </location>
</feature>
<keyword evidence="1" id="KW-1133">Transmembrane helix</keyword>
<protein>
    <submittedName>
        <fullName evidence="2">Uncharacterized protein</fullName>
    </submittedName>
</protein>
<accession>A0A4R8DFT7</accession>
<dbReference type="AlphaFoldDB" id="A0A4R8DFT7"/>
<keyword evidence="1" id="KW-0472">Membrane</keyword>
<gene>
    <name evidence="2" type="ORF">EDB95_3927</name>
</gene>
<evidence type="ECO:0000313" key="2">
    <source>
        <dbReference type="EMBL" id="TDW96104.1"/>
    </source>
</evidence>
<dbReference type="Proteomes" id="UP000294498">
    <property type="component" value="Unassembled WGS sequence"/>
</dbReference>
<feature type="transmembrane region" description="Helical" evidence="1">
    <location>
        <begin position="92"/>
        <end position="111"/>
    </location>
</feature>
<sequence length="213" mass="24837">MTPSFVYSAVVVPCTVVVPLAVGIYRYKALRPPARFLFYYLVFGGLTDAVATYTAHHRINNLWLLHTYTAVETVLLLWFYRLILREAWYRRVIPFLMVAFPLFCTANILWWQSMKRFNTYTRPVEALLLMYLGIVYFFETSHAAVDTKDGSRLGLSWMNAGLLLYFSLSFFIFIFYNYLVQGQAFAALMMILGATFELILYMLCAVGFYKCRR</sequence>